<dbReference type="SMART" id="SM00028">
    <property type="entry name" value="TPR"/>
    <property type="match status" value="3"/>
</dbReference>
<organism evidence="7 8">
    <name type="scientific">Plasmodium falciparum (isolate Palo Alto / Uganda)</name>
    <dbReference type="NCBI Taxonomy" id="57270"/>
    <lineage>
        <taxon>Eukaryota</taxon>
        <taxon>Sar</taxon>
        <taxon>Alveolata</taxon>
        <taxon>Apicomplexa</taxon>
        <taxon>Aconoidasida</taxon>
        <taxon>Haemosporida</taxon>
        <taxon>Plasmodiidae</taxon>
        <taxon>Plasmodium</taxon>
        <taxon>Plasmodium (Laverania)</taxon>
    </lineage>
</organism>
<dbReference type="InterPro" id="IPR011990">
    <property type="entry name" value="TPR-like_helical_dom_sf"/>
</dbReference>
<dbReference type="Gene3D" id="1.25.40.10">
    <property type="entry name" value="Tetratricopeptide repeat domain"/>
    <property type="match status" value="1"/>
</dbReference>
<reference evidence="7 8" key="1">
    <citation type="submission" date="2013-02" db="EMBL/GenBank/DDBJ databases">
        <title>The Genome Annotation of Plasmodium falciparum Palo Alto/Uganda.</title>
        <authorList>
            <consortium name="The Broad Institute Genome Sequencing Platform"/>
            <consortium name="The Broad Institute Genome Sequencing Center for Infectious Disease"/>
            <person name="Neafsey D."/>
            <person name="Hoffman S."/>
            <person name="Volkman S."/>
            <person name="Rosenthal P."/>
            <person name="Walker B."/>
            <person name="Young S.K."/>
            <person name="Zeng Q."/>
            <person name="Gargeya S."/>
            <person name="Fitzgerald M."/>
            <person name="Haas B."/>
            <person name="Abouelleil A."/>
            <person name="Allen A.W."/>
            <person name="Alvarado L."/>
            <person name="Arachchi H.M."/>
            <person name="Berlin A.M."/>
            <person name="Chapman S.B."/>
            <person name="Gainer-Dewar J."/>
            <person name="Goldberg J."/>
            <person name="Griggs A."/>
            <person name="Gujja S."/>
            <person name="Hansen M."/>
            <person name="Howarth C."/>
            <person name="Imamovic A."/>
            <person name="Ireland A."/>
            <person name="Larimer J."/>
            <person name="McCowan C."/>
            <person name="Murphy C."/>
            <person name="Pearson M."/>
            <person name="Poon T.W."/>
            <person name="Priest M."/>
            <person name="Roberts A."/>
            <person name="Saif S."/>
            <person name="Shea T."/>
            <person name="Sisk P."/>
            <person name="Sykes S."/>
            <person name="Wortman J."/>
            <person name="Nusbaum C."/>
            <person name="Birren B."/>
        </authorList>
    </citation>
    <scope>NUCLEOTIDE SEQUENCE [LARGE SCALE GENOMIC DNA]</scope>
    <source>
        <strain evidence="7 8">Palo Alto/Uganda</strain>
    </source>
</reference>
<dbReference type="PANTHER" id="PTHR46014">
    <property type="entry name" value="TETRATRICOPEPTIDE REPEAT PROTEIN 1"/>
    <property type="match status" value="1"/>
</dbReference>
<dbReference type="InterPro" id="IPR013105">
    <property type="entry name" value="TPR_2"/>
</dbReference>
<accession>W4IRI3</accession>
<dbReference type="AlphaFoldDB" id="W4IRI3"/>
<feature type="region of interest" description="Disordered" evidence="5">
    <location>
        <begin position="212"/>
        <end position="246"/>
    </location>
</feature>
<feature type="compositionally biased region" description="Low complexity" evidence="5">
    <location>
        <begin position="344"/>
        <end position="358"/>
    </location>
</feature>
<dbReference type="OMA" id="KREDVKY"/>
<feature type="repeat" description="TPR" evidence="3">
    <location>
        <begin position="506"/>
        <end position="539"/>
    </location>
</feature>
<evidence type="ECO:0000313" key="7">
    <source>
        <dbReference type="EMBL" id="ETW52052.1"/>
    </source>
</evidence>
<evidence type="ECO:0000256" key="4">
    <source>
        <dbReference type="SAM" id="Coils"/>
    </source>
</evidence>
<feature type="transmembrane region" description="Helical" evidence="6">
    <location>
        <begin position="6"/>
        <end position="28"/>
    </location>
</feature>
<gene>
    <name evidence="7" type="ORF">PFUGPA_05941</name>
</gene>
<evidence type="ECO:0000256" key="5">
    <source>
        <dbReference type="SAM" id="MobiDB-lite"/>
    </source>
</evidence>
<dbReference type="InterPro" id="IPR052769">
    <property type="entry name" value="TPR_domain_protein"/>
</dbReference>
<feature type="compositionally biased region" description="Polar residues" evidence="5">
    <location>
        <begin position="308"/>
        <end position="336"/>
    </location>
</feature>
<dbReference type="OrthoDB" id="1872379at2759"/>
<protein>
    <submittedName>
        <fullName evidence="7">Uncharacterized protein</fullName>
    </submittedName>
</protein>
<keyword evidence="4" id="KW-0175">Coiled coil</keyword>
<name>W4IRI3_PLAFP</name>
<dbReference type="PANTHER" id="PTHR46014:SF1">
    <property type="entry name" value="TETRATRICOPEPTIDE REPEAT PROTEIN 1"/>
    <property type="match status" value="1"/>
</dbReference>
<feature type="compositionally biased region" description="Low complexity" evidence="5">
    <location>
        <begin position="402"/>
        <end position="413"/>
    </location>
</feature>
<keyword evidence="2 3" id="KW-0802">TPR repeat</keyword>
<proteinExistence type="predicted"/>
<dbReference type="EMBL" id="KI927401">
    <property type="protein sequence ID" value="ETW52052.1"/>
    <property type="molecule type" value="Genomic_DNA"/>
</dbReference>
<dbReference type="Pfam" id="PF07719">
    <property type="entry name" value="TPR_2"/>
    <property type="match status" value="1"/>
</dbReference>
<dbReference type="InterPro" id="IPR019734">
    <property type="entry name" value="TPR_rpt"/>
</dbReference>
<evidence type="ECO:0000313" key="8">
    <source>
        <dbReference type="Proteomes" id="UP000019103"/>
    </source>
</evidence>
<dbReference type="SUPFAM" id="SSF48452">
    <property type="entry name" value="TPR-like"/>
    <property type="match status" value="1"/>
</dbReference>
<evidence type="ECO:0000256" key="3">
    <source>
        <dbReference type="PROSITE-ProRule" id="PRU00339"/>
    </source>
</evidence>
<evidence type="ECO:0000256" key="6">
    <source>
        <dbReference type="SAM" id="Phobius"/>
    </source>
</evidence>
<keyword evidence="6" id="KW-0472">Membrane</keyword>
<keyword evidence="6" id="KW-1133">Transmembrane helix</keyword>
<feature type="compositionally biased region" description="Basic and acidic residues" evidence="5">
    <location>
        <begin position="217"/>
        <end position="246"/>
    </location>
</feature>
<dbReference type="Proteomes" id="UP000019103">
    <property type="component" value="Unassembled WGS sequence"/>
</dbReference>
<feature type="coiled-coil region" evidence="4">
    <location>
        <begin position="25"/>
        <end position="57"/>
    </location>
</feature>
<evidence type="ECO:0000256" key="1">
    <source>
        <dbReference type="ARBA" id="ARBA00022737"/>
    </source>
</evidence>
<evidence type="ECO:0000256" key="2">
    <source>
        <dbReference type="ARBA" id="ARBA00022803"/>
    </source>
</evidence>
<feature type="compositionally biased region" description="Acidic residues" evidence="5">
    <location>
        <begin position="368"/>
        <end position="396"/>
    </location>
</feature>
<feature type="repeat" description="TPR" evidence="3">
    <location>
        <begin position="435"/>
        <end position="468"/>
    </location>
</feature>
<feature type="compositionally biased region" description="Basic and acidic residues" evidence="5">
    <location>
        <begin position="288"/>
        <end position="307"/>
    </location>
</feature>
<sequence length="607" mass="71577">MEIINLLHITSLSIFLLTLLGIWVYKTLIINKEKKKKKNQEENEEKKKKEKKEHSNIFFNNKEGEIYCDDEKCYLINKENKKKEHSNIFFNNKEGEIYCDDEKCYLINKENKNILLKKRDNKEIKENINVADTMSSSDMNNTMKNVINDDHINNHYKTMQENKSVNNFEGELKNDHLQISKDNQNDNNNFICYNNKYNSVCKIKTENSLLENNSNENKSETDNENSDKKINNKMNDNDLDNKDNVVNDIKGEDVKYKDDFYNKDNVNYEEKNNHLSECVNKTQNEYPVEEHTSNEVEKNKKDIDSTNKTKYPSNRNYYSDNYINYDTDENSNISSSKENDISDEYSSYNNDSLYNSDNSEVEKMSSSMDEDELDEYDDDDDDDGEDEEEEEEENSDEDKYNDTYYNNDNNNNNSDKFVEGDNQKHIQDDILNKSVEEIKDIGNNYFKNNDYLNAIYYYNKALKKCKDKNIKSILYSNRAACNIFLKKWNTVIEDCNKSIHLNDNFAKSYIRRSNAYEQLQKYNDASNDLNKALTIDPNLLKNYQVKQRKLKELAEQQLNKEKEEMVGKLKDFGNLLLGKVGLSLDNFEVQKNPNNDGSFNIQFKQNK</sequence>
<keyword evidence="6" id="KW-0812">Transmembrane</keyword>
<reference evidence="7 8" key="2">
    <citation type="submission" date="2013-02" db="EMBL/GenBank/DDBJ databases">
        <title>The Genome Sequence of Plasmodium falciparum Palo Alto/Uganda.</title>
        <authorList>
            <consortium name="The Broad Institute Genome Sequencing Platform"/>
            <consortium name="The Broad Institute Genome Sequencing Center for Infectious Disease"/>
            <person name="Neafsey D."/>
            <person name="Cheeseman I."/>
            <person name="Volkman S."/>
            <person name="Adams J."/>
            <person name="Walker B."/>
            <person name="Young S.K."/>
            <person name="Zeng Q."/>
            <person name="Gargeya S."/>
            <person name="Fitzgerald M."/>
            <person name="Haas B."/>
            <person name="Abouelleil A."/>
            <person name="Alvarado L."/>
            <person name="Arachchi H.M."/>
            <person name="Berlin A.M."/>
            <person name="Chapman S.B."/>
            <person name="Dewar J."/>
            <person name="Goldberg J."/>
            <person name="Griggs A."/>
            <person name="Gujja S."/>
            <person name="Hansen M."/>
            <person name="Howarth C."/>
            <person name="Imamovic A."/>
            <person name="Larimer J."/>
            <person name="McCowan C."/>
            <person name="Murphy C."/>
            <person name="Neiman D."/>
            <person name="Pearson M."/>
            <person name="Priest M."/>
            <person name="Roberts A."/>
            <person name="Saif S."/>
            <person name="Shea T."/>
            <person name="Sisk P."/>
            <person name="Sykes S."/>
            <person name="Wortman J."/>
            <person name="Nusbaum C."/>
            <person name="Birren B."/>
        </authorList>
    </citation>
    <scope>NUCLEOTIDE SEQUENCE [LARGE SCALE GENOMIC DNA]</scope>
    <source>
        <strain evidence="7 8">Palo Alto/Uganda</strain>
    </source>
</reference>
<feature type="region of interest" description="Disordered" evidence="5">
    <location>
        <begin position="283"/>
        <end position="414"/>
    </location>
</feature>
<feature type="coiled-coil region" evidence="4">
    <location>
        <begin position="540"/>
        <end position="571"/>
    </location>
</feature>
<dbReference type="PROSITE" id="PS50005">
    <property type="entry name" value="TPR"/>
    <property type="match status" value="2"/>
</dbReference>
<keyword evidence="1" id="KW-0677">Repeat</keyword>